<evidence type="ECO:0000259" key="6">
    <source>
        <dbReference type="PROSITE" id="PS50026"/>
    </source>
</evidence>
<reference evidence="7" key="2">
    <citation type="submission" date="2025-09" db="UniProtKB">
        <authorList>
            <consortium name="Ensembl"/>
        </authorList>
    </citation>
    <scope>IDENTIFICATION</scope>
</reference>
<keyword evidence="2" id="KW-0732">Signal</keyword>
<proteinExistence type="predicted"/>
<dbReference type="GO" id="GO:0030855">
    <property type="term" value="P:epithelial cell differentiation"/>
    <property type="evidence" value="ECO:0007669"/>
    <property type="project" value="UniProtKB-ARBA"/>
</dbReference>
<dbReference type="Pfam" id="PF07645">
    <property type="entry name" value="EGF_CA"/>
    <property type="match status" value="2"/>
</dbReference>
<dbReference type="FunFam" id="2.10.25.10:FF:000037">
    <property type="entry name" value="Signal peptide, CUB domain and EGF-like domain-containing 2"/>
    <property type="match status" value="1"/>
</dbReference>
<name>A0A3B3R8R4_9TELE</name>
<dbReference type="GO" id="GO:0005509">
    <property type="term" value="F:calcium ion binding"/>
    <property type="evidence" value="ECO:0007669"/>
    <property type="project" value="InterPro"/>
</dbReference>
<dbReference type="Ensembl" id="ENSPKIT00000039622.1">
    <property type="protein sequence ID" value="ENSPKIP00000015162.1"/>
    <property type="gene ID" value="ENSPKIG00000001954.1"/>
</dbReference>
<dbReference type="STRING" id="1676925.ENSPKIP00000015162"/>
<dbReference type="Pfam" id="PF14670">
    <property type="entry name" value="FXa_inhibition"/>
    <property type="match status" value="2"/>
</dbReference>
<comment type="caution">
    <text evidence="5">Lacks conserved residue(s) required for the propagation of feature annotation.</text>
</comment>
<dbReference type="Proteomes" id="UP000261540">
    <property type="component" value="Unplaced"/>
</dbReference>
<keyword evidence="8" id="KW-1185">Reference proteome</keyword>
<dbReference type="InterPro" id="IPR049883">
    <property type="entry name" value="NOTCH1_EGF-like"/>
</dbReference>
<dbReference type="SMART" id="SM00181">
    <property type="entry name" value="EGF"/>
    <property type="match status" value="7"/>
</dbReference>
<accession>A0A3B3R8R4</accession>
<dbReference type="SMART" id="SM00179">
    <property type="entry name" value="EGF_CA"/>
    <property type="match status" value="3"/>
</dbReference>
<dbReference type="PROSITE" id="PS01186">
    <property type="entry name" value="EGF_2"/>
    <property type="match status" value="2"/>
</dbReference>
<feature type="domain" description="EGF-like" evidence="6">
    <location>
        <begin position="182"/>
        <end position="222"/>
    </location>
</feature>
<dbReference type="PROSITE" id="PS00010">
    <property type="entry name" value="ASX_HYDROXYL"/>
    <property type="match status" value="1"/>
</dbReference>
<evidence type="ECO:0000256" key="2">
    <source>
        <dbReference type="ARBA" id="ARBA00022729"/>
    </source>
</evidence>
<evidence type="ECO:0000256" key="4">
    <source>
        <dbReference type="ARBA" id="ARBA00023157"/>
    </source>
</evidence>
<dbReference type="Gene3D" id="2.170.300.10">
    <property type="entry name" value="Tie2 ligand-binding domain superfamily"/>
    <property type="match status" value="1"/>
</dbReference>
<evidence type="ECO:0000313" key="8">
    <source>
        <dbReference type="Proteomes" id="UP000261540"/>
    </source>
</evidence>
<protein>
    <submittedName>
        <fullName evidence="7">EGF-like and EMI domain containing 1</fullName>
    </submittedName>
</protein>
<feature type="domain" description="EGF-like" evidence="6">
    <location>
        <begin position="376"/>
        <end position="412"/>
    </location>
</feature>
<keyword evidence="4 5" id="KW-1015">Disulfide bond</keyword>
<organism evidence="7 8">
    <name type="scientific">Paramormyrops kingsleyae</name>
    <dbReference type="NCBI Taxonomy" id="1676925"/>
    <lineage>
        <taxon>Eukaryota</taxon>
        <taxon>Metazoa</taxon>
        <taxon>Chordata</taxon>
        <taxon>Craniata</taxon>
        <taxon>Vertebrata</taxon>
        <taxon>Euteleostomi</taxon>
        <taxon>Actinopterygii</taxon>
        <taxon>Neopterygii</taxon>
        <taxon>Teleostei</taxon>
        <taxon>Osteoglossocephala</taxon>
        <taxon>Osteoglossomorpha</taxon>
        <taxon>Osteoglossiformes</taxon>
        <taxon>Mormyridae</taxon>
        <taxon>Paramormyrops</taxon>
    </lineage>
</organism>
<dbReference type="InterPro" id="IPR000152">
    <property type="entry name" value="EGF-type_Asp/Asn_hydroxyl_site"/>
</dbReference>
<dbReference type="AlphaFoldDB" id="A0A3B3R8R4"/>
<evidence type="ECO:0000256" key="5">
    <source>
        <dbReference type="PROSITE-ProRule" id="PRU00076"/>
    </source>
</evidence>
<dbReference type="PROSITE" id="PS50026">
    <property type="entry name" value="EGF_3"/>
    <property type="match status" value="2"/>
</dbReference>
<dbReference type="FunFam" id="2.10.25.10:FF:000038">
    <property type="entry name" value="Fibrillin 2"/>
    <property type="match status" value="1"/>
</dbReference>
<dbReference type="PRINTS" id="PR00011">
    <property type="entry name" value="EGFLAMININ"/>
</dbReference>
<dbReference type="Gene3D" id="2.10.25.10">
    <property type="entry name" value="Laminin"/>
    <property type="match status" value="4"/>
</dbReference>
<dbReference type="PANTHER" id="PTHR24035">
    <property type="entry name" value="MULTIPLE EPIDERMAL GROWTH FACTOR-LIKE DOMAINS PROTEIN"/>
    <property type="match status" value="1"/>
</dbReference>
<dbReference type="PROSITE" id="PS01187">
    <property type="entry name" value="EGF_CA"/>
    <property type="match status" value="1"/>
</dbReference>
<dbReference type="InterPro" id="IPR018097">
    <property type="entry name" value="EGF_Ca-bd_CS"/>
</dbReference>
<evidence type="ECO:0000256" key="1">
    <source>
        <dbReference type="ARBA" id="ARBA00022536"/>
    </source>
</evidence>
<dbReference type="GeneTree" id="ENSGT00940000156971"/>
<keyword evidence="3" id="KW-0677">Repeat</keyword>
<evidence type="ECO:0000313" key="7">
    <source>
        <dbReference type="Ensembl" id="ENSPKIP00000015162.1"/>
    </source>
</evidence>
<dbReference type="PANTHER" id="PTHR24035:SF138">
    <property type="entry name" value="MULTIPLE EPIDERMAL GROWTH FACTOR-LIKE DOMAINS PROTEIN 6"/>
    <property type="match status" value="1"/>
</dbReference>
<dbReference type="SUPFAM" id="SSF57196">
    <property type="entry name" value="EGF/Laminin"/>
    <property type="match status" value="4"/>
</dbReference>
<dbReference type="InterPro" id="IPR052108">
    <property type="entry name" value="MEGF/SIB"/>
</dbReference>
<sequence length="549" mass="60040">MTSYLVQEYSKPGAYPRKYRAIPGTGCQSNAWHSHNGQFTIYTSSPKHLFLDCGMKPSCPKQTDQQTVPNTSTLSRDVFLTSKSGIYCTVHSINLGFCLTLYGFFCHGPWNGAVEDPCMDQNGGCAQLCSSEEGHTRCSCHLGYSLAADSKSCMAMKCIHPIATLTTYHSHSFYVCVLSVLDIDECSSGQAKCSHRCINTLGSFKCMCSPGFELGINGKHCYRIEMEIVNSCQKNNGGCSDTCQHTAKGPICSCSQDYQLADDNKTCVDFDECETGKACCSHFCKNYPGGYECHCEAGDRLHTDGCNCEAQQKSEFDESDDEDADVRQLPGLLFRQLPELLHYDADSAYEAYEDEEESGDDVWAELTLIMCLDGTFGDDCSLSCENCENGAICAKENNKCDCLPGWTGITCNESESVICENHRAPVADLPILGYFGKNCQSRCNCPRNVHCHRLYGTCLCAPGLYGRFCHLACPSWTYGAGCSKECACVLETSSGCRANNGSCVCKPGYQGTACQSGTLQLMPCDYSHQPVQIPTVLLKCIIAVYFLAA</sequence>
<feature type="disulfide bond" evidence="5">
    <location>
        <begin position="402"/>
        <end position="411"/>
    </location>
</feature>
<dbReference type="InterPro" id="IPR001881">
    <property type="entry name" value="EGF-like_Ca-bd_dom"/>
</dbReference>
<evidence type="ECO:0000256" key="3">
    <source>
        <dbReference type="ARBA" id="ARBA00022737"/>
    </source>
</evidence>
<dbReference type="InterPro" id="IPR000742">
    <property type="entry name" value="EGF"/>
</dbReference>
<dbReference type="PROSITE" id="PS00022">
    <property type="entry name" value="EGF_1"/>
    <property type="match status" value="1"/>
</dbReference>
<reference evidence="7" key="1">
    <citation type="submission" date="2025-08" db="UniProtKB">
        <authorList>
            <consortium name="Ensembl"/>
        </authorList>
    </citation>
    <scope>IDENTIFICATION</scope>
</reference>
<keyword evidence="1 5" id="KW-0245">EGF-like domain</keyword>
<dbReference type="CDD" id="cd00054">
    <property type="entry name" value="EGF_CA"/>
    <property type="match status" value="1"/>
</dbReference>